<dbReference type="Gene3D" id="3.30.60.190">
    <property type="match status" value="1"/>
</dbReference>
<dbReference type="PANTHER" id="PTHR13093">
    <property type="entry name" value="ZINC FINGER HIT DOMAIN CONTAINING PROTEIN 1"/>
    <property type="match status" value="1"/>
</dbReference>
<evidence type="ECO:0000313" key="9">
    <source>
        <dbReference type="Proteomes" id="UP001620626"/>
    </source>
</evidence>
<dbReference type="SUPFAM" id="SSF144232">
    <property type="entry name" value="HIT/MYND zinc finger-like"/>
    <property type="match status" value="1"/>
</dbReference>
<dbReference type="PROSITE" id="PS51083">
    <property type="entry name" value="ZF_HIT"/>
    <property type="match status" value="1"/>
</dbReference>
<keyword evidence="9" id="KW-1185">Reference proteome</keyword>
<feature type="compositionally biased region" description="Basic and acidic residues" evidence="6">
    <location>
        <begin position="45"/>
        <end position="56"/>
    </location>
</feature>
<organism evidence="8 9">
    <name type="scientific">Heterodera trifolii</name>
    <dbReference type="NCBI Taxonomy" id="157864"/>
    <lineage>
        <taxon>Eukaryota</taxon>
        <taxon>Metazoa</taxon>
        <taxon>Ecdysozoa</taxon>
        <taxon>Nematoda</taxon>
        <taxon>Chromadorea</taxon>
        <taxon>Rhabditida</taxon>
        <taxon>Tylenchina</taxon>
        <taxon>Tylenchomorpha</taxon>
        <taxon>Tylenchoidea</taxon>
        <taxon>Heteroderidae</taxon>
        <taxon>Heteroderinae</taxon>
        <taxon>Heterodera</taxon>
    </lineage>
</organism>
<evidence type="ECO:0000256" key="4">
    <source>
        <dbReference type="PROSITE-ProRule" id="PRU00453"/>
    </source>
</evidence>
<keyword evidence="2 4" id="KW-0863">Zinc-finger</keyword>
<protein>
    <recommendedName>
        <fullName evidence="7">HIT-type domain-containing protein</fullName>
    </recommendedName>
</protein>
<feature type="coiled-coil region" evidence="5">
    <location>
        <begin position="111"/>
        <end position="138"/>
    </location>
</feature>
<gene>
    <name evidence="8" type="ORF">niasHT_016279</name>
</gene>
<keyword evidence="1" id="KW-0479">Metal-binding</keyword>
<proteinExistence type="predicted"/>
<evidence type="ECO:0000256" key="1">
    <source>
        <dbReference type="ARBA" id="ARBA00022723"/>
    </source>
</evidence>
<keyword evidence="5" id="KW-0175">Coiled coil</keyword>
<dbReference type="CDD" id="cd21437">
    <property type="entry name" value="zf-HIT_ZNHIT1_like"/>
    <property type="match status" value="1"/>
</dbReference>
<feature type="region of interest" description="Disordered" evidence="6">
    <location>
        <begin position="1"/>
        <end position="29"/>
    </location>
</feature>
<evidence type="ECO:0000313" key="8">
    <source>
        <dbReference type="EMBL" id="KAL3114648.1"/>
    </source>
</evidence>
<name>A0ABD2LHF1_9BILA</name>
<dbReference type="AlphaFoldDB" id="A0ABD2LHF1"/>
<dbReference type="InterPro" id="IPR039723">
    <property type="entry name" value="Vps71/ZNHIT1"/>
</dbReference>
<evidence type="ECO:0000259" key="7">
    <source>
        <dbReference type="PROSITE" id="PS51083"/>
    </source>
</evidence>
<sequence>MATQSNFGKFQQRSSRQSSRIISQQPTKCFDEAAKRRRIQQQLDSLEKDNFQEDPHANITWHKAAPKFDDEMVFGDKEKKRQKRKIASPSKVSGAEQATKKGKKIVAALTKTRFRKTFAQLLEEAQRKREEETQQRRKEASPELLLPTYYEVASSPSKMPSRKFCAVCGLFAGYTCVRCSARFCSIPCRDMHLDTRCLKWTV</sequence>
<keyword evidence="3" id="KW-0862">Zinc</keyword>
<dbReference type="GO" id="GO:0005634">
    <property type="term" value="C:nucleus"/>
    <property type="evidence" value="ECO:0007669"/>
    <property type="project" value="UniProtKB-ARBA"/>
</dbReference>
<comment type="caution">
    <text evidence="8">The sequence shown here is derived from an EMBL/GenBank/DDBJ whole genome shotgun (WGS) entry which is preliminary data.</text>
</comment>
<dbReference type="EMBL" id="JBICBT010000411">
    <property type="protein sequence ID" value="KAL3114648.1"/>
    <property type="molecule type" value="Genomic_DNA"/>
</dbReference>
<dbReference type="GO" id="GO:0008270">
    <property type="term" value="F:zinc ion binding"/>
    <property type="evidence" value="ECO:0007669"/>
    <property type="project" value="UniProtKB-UniRule"/>
</dbReference>
<dbReference type="Proteomes" id="UP001620626">
    <property type="component" value="Unassembled WGS sequence"/>
</dbReference>
<feature type="domain" description="HIT-type" evidence="7">
    <location>
        <begin position="165"/>
        <end position="197"/>
    </location>
</feature>
<feature type="region of interest" description="Disordered" evidence="6">
    <location>
        <begin position="42"/>
        <end position="65"/>
    </location>
</feature>
<feature type="compositionally biased region" description="Low complexity" evidence="6">
    <location>
        <begin position="11"/>
        <end position="25"/>
    </location>
</feature>
<evidence type="ECO:0000256" key="2">
    <source>
        <dbReference type="ARBA" id="ARBA00022771"/>
    </source>
</evidence>
<evidence type="ECO:0000256" key="5">
    <source>
        <dbReference type="SAM" id="Coils"/>
    </source>
</evidence>
<feature type="region of interest" description="Disordered" evidence="6">
    <location>
        <begin position="77"/>
        <end position="98"/>
    </location>
</feature>
<evidence type="ECO:0000256" key="6">
    <source>
        <dbReference type="SAM" id="MobiDB-lite"/>
    </source>
</evidence>
<reference evidence="8 9" key="1">
    <citation type="submission" date="2024-10" db="EMBL/GenBank/DDBJ databases">
        <authorList>
            <person name="Kim D."/>
        </authorList>
    </citation>
    <scope>NUCLEOTIDE SEQUENCE [LARGE SCALE GENOMIC DNA]</scope>
    <source>
        <strain evidence="8">BH-2024</strain>
    </source>
</reference>
<dbReference type="Pfam" id="PF04438">
    <property type="entry name" value="zf-HIT"/>
    <property type="match status" value="1"/>
</dbReference>
<accession>A0ABD2LHF1</accession>
<dbReference type="InterPro" id="IPR007529">
    <property type="entry name" value="Znf_HIT"/>
</dbReference>
<evidence type="ECO:0000256" key="3">
    <source>
        <dbReference type="ARBA" id="ARBA00022833"/>
    </source>
</evidence>